<sequence length="37" mass="4473">MSLQYAKELKEYSSQMSVLRKSYRSEYLERVALEEAR</sequence>
<dbReference type="Proteomes" id="UP001165082">
    <property type="component" value="Unassembled WGS sequence"/>
</dbReference>
<dbReference type="EMBL" id="BRXZ01004495">
    <property type="protein sequence ID" value="GMH49921.1"/>
    <property type="molecule type" value="Genomic_DNA"/>
</dbReference>
<evidence type="ECO:0000313" key="2">
    <source>
        <dbReference type="Proteomes" id="UP001165082"/>
    </source>
</evidence>
<evidence type="ECO:0000313" key="1">
    <source>
        <dbReference type="EMBL" id="GMH49921.1"/>
    </source>
</evidence>
<gene>
    <name evidence="1" type="ORF">TrRE_jg62</name>
</gene>
<feature type="non-terminal residue" evidence="1">
    <location>
        <position position="37"/>
    </location>
</feature>
<organism evidence="1 2">
    <name type="scientific">Triparma retinervis</name>
    <dbReference type="NCBI Taxonomy" id="2557542"/>
    <lineage>
        <taxon>Eukaryota</taxon>
        <taxon>Sar</taxon>
        <taxon>Stramenopiles</taxon>
        <taxon>Ochrophyta</taxon>
        <taxon>Bolidophyceae</taxon>
        <taxon>Parmales</taxon>
        <taxon>Triparmaceae</taxon>
        <taxon>Triparma</taxon>
    </lineage>
</organism>
<name>A0A9W6ZCW5_9STRA</name>
<keyword evidence="2" id="KW-1185">Reference proteome</keyword>
<comment type="caution">
    <text evidence="1">The sequence shown here is derived from an EMBL/GenBank/DDBJ whole genome shotgun (WGS) entry which is preliminary data.</text>
</comment>
<proteinExistence type="predicted"/>
<protein>
    <submittedName>
        <fullName evidence="1">Uncharacterized protein</fullName>
    </submittedName>
</protein>
<reference evidence="1" key="1">
    <citation type="submission" date="2022-07" db="EMBL/GenBank/DDBJ databases">
        <title>Genome analysis of Parmales, a sister group of diatoms, reveals the evolutionary specialization of diatoms from phago-mixotrophs to photoautotrophs.</title>
        <authorList>
            <person name="Ban H."/>
            <person name="Sato S."/>
            <person name="Yoshikawa S."/>
            <person name="Kazumasa Y."/>
            <person name="Nakamura Y."/>
            <person name="Ichinomiya M."/>
            <person name="Saitoh K."/>
            <person name="Sato N."/>
            <person name="Blanc-Mathieu R."/>
            <person name="Endo H."/>
            <person name="Kuwata A."/>
            <person name="Ogata H."/>
        </authorList>
    </citation>
    <scope>NUCLEOTIDE SEQUENCE</scope>
</reference>
<dbReference type="AlphaFoldDB" id="A0A9W6ZCW5"/>
<accession>A0A9W6ZCW5</accession>